<proteinExistence type="predicted"/>
<name>A0ABS0R6S6_9ACTN</name>
<dbReference type="EMBL" id="JAEEAQ010000052">
    <property type="protein sequence ID" value="MBI0313053.1"/>
    <property type="molecule type" value="Genomic_DNA"/>
</dbReference>
<dbReference type="InterPro" id="IPR027372">
    <property type="entry name" value="Phytase-like_dom"/>
</dbReference>
<evidence type="ECO:0000256" key="1">
    <source>
        <dbReference type="SAM" id="SignalP"/>
    </source>
</evidence>
<accession>A0ABS0R6S6</accession>
<dbReference type="Pfam" id="PF13449">
    <property type="entry name" value="Phytase-like"/>
    <property type="match status" value="1"/>
</dbReference>
<keyword evidence="4" id="KW-1185">Reference proteome</keyword>
<evidence type="ECO:0000313" key="4">
    <source>
        <dbReference type="Proteomes" id="UP000638849"/>
    </source>
</evidence>
<protein>
    <submittedName>
        <fullName evidence="3">Esterase-like activity of phytase family protein</fullName>
    </submittedName>
</protein>
<feature type="domain" description="Phytase-like" evidence="2">
    <location>
        <begin position="59"/>
        <end position="321"/>
    </location>
</feature>
<sequence>MRLRPAVAAVTTAVTAATCLTAVASPASAHPAPRACSPSARVTGYSDALDKTTFRGAYVGNLSALAVDTNGRLTALSDRSKLFTLDRHARPASVVSFADETGQQLDSEGLAIQRDGTRLITSETEPSVRRYDRRGRLLERLPVPGALQTHKVSNRTFEGLTLDDHGNTLIASMEGWLTTDGTDTRRIQTWRRGHRGDFRLGRQFAYMGDTGYGIAEIEAIGDGRLLVLERSFASSVGWTAHLYVADPRSATNVSGITGLANLASGVRFASKTLIARLEDCPPLGAPSKVEGQANPLLGNIEGMAITGLRRGGLHLTLVTDDGESTTEITRLYGLDVRLPRR</sequence>
<evidence type="ECO:0000259" key="2">
    <source>
        <dbReference type="Pfam" id="PF13449"/>
    </source>
</evidence>
<gene>
    <name evidence="3" type="ORF">JBF12_08615</name>
</gene>
<dbReference type="InterPro" id="IPR011042">
    <property type="entry name" value="6-blade_b-propeller_TolB-like"/>
</dbReference>
<feature type="signal peptide" evidence="1">
    <location>
        <begin position="1"/>
        <end position="29"/>
    </location>
</feature>
<dbReference type="Gene3D" id="2.120.10.30">
    <property type="entry name" value="TolB, C-terminal domain"/>
    <property type="match status" value="1"/>
</dbReference>
<reference evidence="3 4" key="1">
    <citation type="submission" date="2020-12" db="EMBL/GenBank/DDBJ databases">
        <authorList>
            <person name="Kusuma A.B."/>
            <person name="Nouioui I."/>
            <person name="Goodfellow M."/>
        </authorList>
    </citation>
    <scope>NUCLEOTIDE SEQUENCE [LARGE SCALE GENOMIC DNA]</scope>
    <source>
        <strain evidence="3 4">DSM 41764</strain>
    </source>
</reference>
<dbReference type="Proteomes" id="UP000638849">
    <property type="component" value="Unassembled WGS sequence"/>
</dbReference>
<evidence type="ECO:0000313" key="3">
    <source>
        <dbReference type="EMBL" id="MBI0313053.1"/>
    </source>
</evidence>
<keyword evidence="1" id="KW-0732">Signal</keyword>
<organism evidence="3 4">
    <name type="scientific">Streptomyces javensis</name>
    <dbReference type="NCBI Taxonomy" id="114698"/>
    <lineage>
        <taxon>Bacteria</taxon>
        <taxon>Bacillati</taxon>
        <taxon>Actinomycetota</taxon>
        <taxon>Actinomycetes</taxon>
        <taxon>Kitasatosporales</taxon>
        <taxon>Streptomycetaceae</taxon>
        <taxon>Streptomyces</taxon>
        <taxon>Streptomyces violaceusniger group</taxon>
    </lineage>
</organism>
<comment type="caution">
    <text evidence="3">The sequence shown here is derived from an EMBL/GenBank/DDBJ whole genome shotgun (WGS) entry which is preliminary data.</text>
</comment>
<dbReference type="SUPFAM" id="SSF50956">
    <property type="entry name" value="Thermostable phytase (3-phytase)"/>
    <property type="match status" value="1"/>
</dbReference>
<feature type="chain" id="PRO_5047485877" evidence="1">
    <location>
        <begin position="30"/>
        <end position="341"/>
    </location>
</feature>